<evidence type="ECO:0000313" key="4">
    <source>
        <dbReference type="EMBL" id="MFD1939283.1"/>
    </source>
</evidence>
<organism evidence="4 5">
    <name type="scientific">Nonomuraea mangrovi</name>
    <dbReference type="NCBI Taxonomy" id="2316207"/>
    <lineage>
        <taxon>Bacteria</taxon>
        <taxon>Bacillati</taxon>
        <taxon>Actinomycetota</taxon>
        <taxon>Actinomycetes</taxon>
        <taxon>Streptosporangiales</taxon>
        <taxon>Streptosporangiaceae</taxon>
        <taxon>Nonomuraea</taxon>
    </lineage>
</organism>
<dbReference type="Proteomes" id="UP001597368">
    <property type="component" value="Unassembled WGS sequence"/>
</dbReference>
<dbReference type="NCBIfam" id="TIGR01549">
    <property type="entry name" value="HAD-SF-IA-v1"/>
    <property type="match status" value="1"/>
</dbReference>
<accession>A0ABW4TD71</accession>
<reference evidence="5" key="1">
    <citation type="journal article" date="2019" name="Int. J. Syst. Evol. Microbiol.">
        <title>The Global Catalogue of Microorganisms (GCM) 10K type strain sequencing project: providing services to taxonomists for standard genome sequencing and annotation.</title>
        <authorList>
            <consortium name="The Broad Institute Genomics Platform"/>
            <consortium name="The Broad Institute Genome Sequencing Center for Infectious Disease"/>
            <person name="Wu L."/>
            <person name="Ma J."/>
        </authorList>
    </citation>
    <scope>NUCLEOTIDE SEQUENCE [LARGE SCALE GENOMIC DNA]</scope>
    <source>
        <strain evidence="5">ICMP 6774ER</strain>
    </source>
</reference>
<evidence type="ECO:0000256" key="1">
    <source>
        <dbReference type="ARBA" id="ARBA00001946"/>
    </source>
</evidence>
<dbReference type="SUPFAM" id="SSF56784">
    <property type="entry name" value="HAD-like"/>
    <property type="match status" value="1"/>
</dbReference>
<evidence type="ECO:0000256" key="2">
    <source>
        <dbReference type="ARBA" id="ARBA00022801"/>
    </source>
</evidence>
<dbReference type="Pfam" id="PF00702">
    <property type="entry name" value="Hydrolase"/>
    <property type="match status" value="1"/>
</dbReference>
<keyword evidence="2 4" id="KW-0378">Hydrolase</keyword>
<gene>
    <name evidence="4" type="ORF">ACFSKW_48265</name>
</gene>
<dbReference type="InterPro" id="IPR051400">
    <property type="entry name" value="HAD-like_hydrolase"/>
</dbReference>
<evidence type="ECO:0000313" key="5">
    <source>
        <dbReference type="Proteomes" id="UP001597368"/>
    </source>
</evidence>
<protein>
    <submittedName>
        <fullName evidence="4">HAD family hydrolase</fullName>
        <ecNumber evidence="4">3.1.3.-</ecNumber>
    </submittedName>
</protein>
<dbReference type="InterPro" id="IPR006439">
    <property type="entry name" value="HAD-SF_hydro_IA"/>
</dbReference>
<dbReference type="PANTHER" id="PTHR46470">
    <property type="entry name" value="N-ACYLNEURAMINATE-9-PHOSPHATASE"/>
    <property type="match status" value="1"/>
</dbReference>
<proteinExistence type="predicted"/>
<dbReference type="Gene3D" id="3.40.50.1000">
    <property type="entry name" value="HAD superfamily/HAD-like"/>
    <property type="match status" value="1"/>
</dbReference>
<keyword evidence="5" id="KW-1185">Reference proteome</keyword>
<evidence type="ECO:0000256" key="3">
    <source>
        <dbReference type="ARBA" id="ARBA00022842"/>
    </source>
</evidence>
<dbReference type="InterPro" id="IPR036412">
    <property type="entry name" value="HAD-like_sf"/>
</dbReference>
<dbReference type="RefSeq" id="WP_379581412.1">
    <property type="nucleotide sequence ID" value="NZ_JBHUFV010000080.1"/>
</dbReference>
<dbReference type="GO" id="GO:0016787">
    <property type="term" value="F:hydrolase activity"/>
    <property type="evidence" value="ECO:0007669"/>
    <property type="project" value="UniProtKB-KW"/>
</dbReference>
<dbReference type="EC" id="3.1.3.-" evidence="4"/>
<dbReference type="InterPro" id="IPR023214">
    <property type="entry name" value="HAD_sf"/>
</dbReference>
<sequence length="134" mass="13611">MPSLVRCFPGVLEGLAELRADGWRVGVVTNGAADNQVGKLERTGLMDALDGYAVSGAEGIRKPEAGLFEIAARRCGVSMAGGGWMVGDNLVADVGGGRAAGLRTVWVGGPSGRGCEADHVATDAVAAMATIRRG</sequence>
<name>A0ABW4TD71_9ACTN</name>
<comment type="caution">
    <text evidence="4">The sequence shown here is derived from an EMBL/GenBank/DDBJ whole genome shotgun (WGS) entry which is preliminary data.</text>
</comment>
<comment type="cofactor">
    <cofactor evidence="1">
        <name>Mg(2+)</name>
        <dbReference type="ChEBI" id="CHEBI:18420"/>
    </cofactor>
</comment>
<dbReference type="EMBL" id="JBHUFV010000080">
    <property type="protein sequence ID" value="MFD1939283.1"/>
    <property type="molecule type" value="Genomic_DNA"/>
</dbReference>
<keyword evidence="3" id="KW-0460">Magnesium</keyword>